<feature type="non-terminal residue" evidence="2">
    <location>
        <position position="1"/>
    </location>
</feature>
<dbReference type="PANTHER" id="PTHR35889:SF3">
    <property type="entry name" value="F-BOX DOMAIN-CONTAINING PROTEIN"/>
    <property type="match status" value="1"/>
</dbReference>
<dbReference type="PANTHER" id="PTHR35889">
    <property type="entry name" value="CYCLOINULO-OLIGOSACCHARIDE FRUCTANOTRANSFERASE-RELATED"/>
    <property type="match status" value="1"/>
</dbReference>
<evidence type="ECO:0000313" key="2">
    <source>
        <dbReference type="EMBL" id="SVC92839.1"/>
    </source>
</evidence>
<reference evidence="2" key="1">
    <citation type="submission" date="2018-05" db="EMBL/GenBank/DDBJ databases">
        <authorList>
            <person name="Lanie J.A."/>
            <person name="Ng W.-L."/>
            <person name="Kazmierczak K.M."/>
            <person name="Andrzejewski T.M."/>
            <person name="Davidsen T.M."/>
            <person name="Wayne K.J."/>
            <person name="Tettelin H."/>
            <person name="Glass J.I."/>
            <person name="Rusch D."/>
            <person name="Podicherti R."/>
            <person name="Tsui H.-C.T."/>
            <person name="Winkler M.E."/>
        </authorList>
    </citation>
    <scope>NUCLEOTIDE SEQUENCE</scope>
</reference>
<dbReference type="EMBL" id="UINC01119195">
    <property type="protein sequence ID" value="SVC92839.1"/>
    <property type="molecule type" value="Genomic_DNA"/>
</dbReference>
<dbReference type="Pfam" id="PF07587">
    <property type="entry name" value="PSD1"/>
    <property type="match status" value="1"/>
</dbReference>
<proteinExistence type="predicted"/>
<dbReference type="AlphaFoldDB" id="A0A382R522"/>
<gene>
    <name evidence="2" type="ORF">METZ01_LOCUS345693</name>
</gene>
<dbReference type="InterPro" id="IPR022655">
    <property type="entry name" value="DUF1553"/>
</dbReference>
<name>A0A382R522_9ZZZZ</name>
<sequence>SGQLDLKVGGRPVKIHTHPASTRRTLYGFIDRQNLPAVFRTFDFANPDAHCPKRFENIVPQQALFLMNGSFVHDQAKCLIQQKEFMDAANDKAKLHFLHQTVFQRNPSTIEIQEALVFLSPKGTASWADYAQVLLLSNEFRFVD</sequence>
<organism evidence="2">
    <name type="scientific">marine metagenome</name>
    <dbReference type="NCBI Taxonomy" id="408172"/>
    <lineage>
        <taxon>unclassified sequences</taxon>
        <taxon>metagenomes</taxon>
        <taxon>ecological metagenomes</taxon>
    </lineage>
</organism>
<accession>A0A382R522</accession>
<evidence type="ECO:0000259" key="1">
    <source>
        <dbReference type="Pfam" id="PF07587"/>
    </source>
</evidence>
<protein>
    <recommendedName>
        <fullName evidence="1">DUF1553 domain-containing protein</fullName>
    </recommendedName>
</protein>
<feature type="domain" description="DUF1553" evidence="1">
    <location>
        <begin position="1"/>
        <end position="118"/>
    </location>
</feature>